<comment type="caution">
    <text evidence="4">The sequence shown here is derived from an EMBL/GenBank/DDBJ whole genome shotgun (WGS) entry which is preliminary data.</text>
</comment>
<accession>A0A9Q0KIV2</accession>
<evidence type="ECO:0000313" key="5">
    <source>
        <dbReference type="Proteomes" id="UP001141806"/>
    </source>
</evidence>
<dbReference type="Pfam" id="PF11250">
    <property type="entry name" value="FAF"/>
    <property type="match status" value="1"/>
</dbReference>
<feature type="region of interest" description="Disordered" evidence="2">
    <location>
        <begin position="1"/>
        <end position="144"/>
    </location>
</feature>
<feature type="region of interest" description="Disordered" evidence="2">
    <location>
        <begin position="366"/>
        <end position="407"/>
    </location>
</feature>
<organism evidence="4 5">
    <name type="scientific">Protea cynaroides</name>
    <dbReference type="NCBI Taxonomy" id="273540"/>
    <lineage>
        <taxon>Eukaryota</taxon>
        <taxon>Viridiplantae</taxon>
        <taxon>Streptophyta</taxon>
        <taxon>Embryophyta</taxon>
        <taxon>Tracheophyta</taxon>
        <taxon>Spermatophyta</taxon>
        <taxon>Magnoliopsida</taxon>
        <taxon>Proteales</taxon>
        <taxon>Proteaceae</taxon>
        <taxon>Protea</taxon>
    </lineage>
</organism>
<dbReference type="PANTHER" id="PTHR33155:SF3">
    <property type="entry name" value="PROTEIN FAF-LIKE, CHLOROPLASTIC"/>
    <property type="match status" value="1"/>
</dbReference>
<dbReference type="Proteomes" id="UP001141806">
    <property type="component" value="Unassembled WGS sequence"/>
</dbReference>
<feature type="compositionally biased region" description="Polar residues" evidence="2">
    <location>
        <begin position="166"/>
        <end position="185"/>
    </location>
</feature>
<feature type="compositionally biased region" description="Acidic residues" evidence="2">
    <location>
        <begin position="376"/>
        <end position="396"/>
    </location>
</feature>
<keyword evidence="5" id="KW-1185">Reference proteome</keyword>
<dbReference type="OrthoDB" id="1303570at2759"/>
<feature type="region of interest" description="Disordered" evidence="2">
    <location>
        <begin position="165"/>
        <end position="240"/>
    </location>
</feature>
<dbReference type="InterPro" id="IPR021410">
    <property type="entry name" value="FAF"/>
</dbReference>
<sequence length="532" mass="59923">MSTSISRGLLRRMEEEGKTSQKQGIGSILGSESEKPKTAASLRRTLSADMSSKKWFGRHGFTPLKKIPSSESFPVISSDSSSSSSSEGEEDERQFDNWSSIFKSKDEEQQKKGDLERPGLSDIWGSILSQKSGDSSKSSSAPYIHPLMKRSKSLLSQKSLEVCTESLGSETGSEGFSSYPSSETSNFEDKSAEEEQSTKETEELSSQTVTLVKEKEELEGTRKSLPRSFPPPLPSLARREGPGFLMQSHRRDGRLVLEAVPVASYNYFQAERHGGRLRLNFINKASAESMETDDDKEEEEEEEVEKEVEADVFDEFQGFEEEDENEKEKTEIQLRGIVTEVMNVHRSAALLTNKLMGFTNKKPTWPSYSHKKNVDMEEDEEAETEEEEEEEVEEDLTQLPKSLPCPPRMARLRPSPTAAAAGAASFNAYDYFWRTKPTAAAAAIYPLNQQPPLPPPPPIIDNNNYYSYSYINKHKNISCNNKIVISNGLKPQEQQKQRMVLRDNEVDFWGGCKEPRTRSLFIWQPTRCIATS</sequence>
<evidence type="ECO:0000256" key="2">
    <source>
        <dbReference type="SAM" id="MobiDB-lite"/>
    </source>
</evidence>
<feature type="domain" description="FAF" evidence="3">
    <location>
        <begin position="228"/>
        <end position="281"/>
    </location>
</feature>
<gene>
    <name evidence="4" type="ORF">NE237_004562</name>
</gene>
<feature type="compositionally biased region" description="Basic and acidic residues" evidence="2">
    <location>
        <begin position="103"/>
        <end position="119"/>
    </location>
</feature>
<feature type="compositionally biased region" description="Low complexity" evidence="2">
    <location>
        <begin position="69"/>
        <end position="86"/>
    </location>
</feature>
<reference evidence="4" key="1">
    <citation type="journal article" date="2023" name="Plant J.">
        <title>The genome of the king protea, Protea cynaroides.</title>
        <authorList>
            <person name="Chang J."/>
            <person name="Duong T.A."/>
            <person name="Schoeman C."/>
            <person name="Ma X."/>
            <person name="Roodt D."/>
            <person name="Barker N."/>
            <person name="Li Z."/>
            <person name="Van de Peer Y."/>
            <person name="Mizrachi E."/>
        </authorList>
    </citation>
    <scope>NUCLEOTIDE SEQUENCE</scope>
    <source>
        <tissue evidence="4">Young leaves</tissue>
    </source>
</reference>
<evidence type="ECO:0000259" key="3">
    <source>
        <dbReference type="Pfam" id="PF11250"/>
    </source>
</evidence>
<feature type="compositionally biased region" description="Acidic residues" evidence="2">
    <location>
        <begin position="290"/>
        <end position="306"/>
    </location>
</feature>
<name>A0A9Q0KIV2_9MAGN</name>
<proteinExistence type="inferred from homology"/>
<dbReference type="AlphaFoldDB" id="A0A9Q0KIV2"/>
<feature type="compositionally biased region" description="Low complexity" evidence="2">
    <location>
        <begin position="126"/>
        <end position="140"/>
    </location>
</feature>
<dbReference type="EMBL" id="JAMYWD010000005">
    <property type="protein sequence ID" value="KAJ4971463.1"/>
    <property type="molecule type" value="Genomic_DNA"/>
</dbReference>
<dbReference type="InterPro" id="IPR046431">
    <property type="entry name" value="FAF_dom"/>
</dbReference>
<feature type="compositionally biased region" description="Basic and acidic residues" evidence="2">
    <location>
        <begin position="212"/>
        <end position="222"/>
    </location>
</feature>
<evidence type="ECO:0000313" key="4">
    <source>
        <dbReference type="EMBL" id="KAJ4971463.1"/>
    </source>
</evidence>
<dbReference type="PANTHER" id="PTHR33155">
    <property type="entry name" value="FANTASTIC FOUR-LIKE PROTEIN (DUF3049)"/>
    <property type="match status" value="1"/>
</dbReference>
<feature type="region of interest" description="Disordered" evidence="2">
    <location>
        <begin position="287"/>
        <end position="306"/>
    </location>
</feature>
<comment type="similarity">
    <text evidence="1">Belongs to the fantastic four family.</text>
</comment>
<evidence type="ECO:0000256" key="1">
    <source>
        <dbReference type="ARBA" id="ARBA00008690"/>
    </source>
</evidence>
<protein>
    <recommendedName>
        <fullName evidence="3">FAF domain-containing protein</fullName>
    </recommendedName>
</protein>